<dbReference type="InterPro" id="IPR029057">
    <property type="entry name" value="PRTase-like"/>
</dbReference>
<dbReference type="Gene3D" id="3.40.50.2020">
    <property type="match status" value="1"/>
</dbReference>
<comment type="caution">
    <text evidence="1">The sequence shown here is derived from an EMBL/GenBank/DDBJ whole genome shotgun (WGS) entry which is preliminary data.</text>
</comment>
<name>A0A931SDY8_9BACT</name>
<dbReference type="Proteomes" id="UP000724148">
    <property type="component" value="Unassembled WGS sequence"/>
</dbReference>
<evidence type="ECO:0008006" key="3">
    <source>
        <dbReference type="Google" id="ProtNLM"/>
    </source>
</evidence>
<evidence type="ECO:0000313" key="2">
    <source>
        <dbReference type="Proteomes" id="UP000724148"/>
    </source>
</evidence>
<evidence type="ECO:0000313" key="1">
    <source>
        <dbReference type="EMBL" id="MBI2097127.1"/>
    </source>
</evidence>
<protein>
    <recommendedName>
        <fullName evidence="3">Orotate phosphoribosyltransferase</fullName>
    </recommendedName>
</protein>
<proteinExistence type="predicted"/>
<sequence>MLTDDEVLAIYDEAGATWFFDYRRGVPGAPHAILTSGKHSDGYVDSRKVLSRPHLTTKLIYELVRRLYKRNVLVELVDVIVSSTYSAVPFGYELARQLNYVGQVRARFEYVEKNPAFETDKTAPRFFCKFTVAEGEHVLQAEELITTLETTIAVRRAVEVENPHGRIRWNPDIACGILRPDSDRSLMATGDIICLAKKVVKAWSSEECILCKQGSPALKPKSHWAELTGKAT</sequence>
<accession>A0A931SDY8</accession>
<dbReference type="AlphaFoldDB" id="A0A931SDY8"/>
<gene>
    <name evidence="1" type="ORF">HYT40_03210</name>
</gene>
<dbReference type="SUPFAM" id="SSF53271">
    <property type="entry name" value="PRTase-like"/>
    <property type="match status" value="1"/>
</dbReference>
<dbReference type="EMBL" id="JACOZA010000081">
    <property type="protein sequence ID" value="MBI2097127.1"/>
    <property type="molecule type" value="Genomic_DNA"/>
</dbReference>
<organism evidence="1 2">
    <name type="scientific">Candidatus Sungiibacteriota bacterium</name>
    <dbReference type="NCBI Taxonomy" id="2750080"/>
    <lineage>
        <taxon>Bacteria</taxon>
        <taxon>Candidatus Sungiibacteriota</taxon>
    </lineage>
</organism>
<reference evidence="1" key="1">
    <citation type="submission" date="2020-07" db="EMBL/GenBank/DDBJ databases">
        <title>Huge and variable diversity of episymbiotic CPR bacteria and DPANN archaea in groundwater ecosystems.</title>
        <authorList>
            <person name="He C.Y."/>
            <person name="Keren R."/>
            <person name="Whittaker M."/>
            <person name="Farag I.F."/>
            <person name="Doudna J."/>
            <person name="Cate J.H.D."/>
            <person name="Banfield J.F."/>
        </authorList>
    </citation>
    <scope>NUCLEOTIDE SEQUENCE</scope>
    <source>
        <strain evidence="1">NC_groundwater_193_Ag_S-0.1um_51_7</strain>
    </source>
</reference>